<dbReference type="InterPro" id="IPR050330">
    <property type="entry name" value="Bact_OuterMem_StrucFunc"/>
</dbReference>
<dbReference type="SUPFAM" id="SSF103088">
    <property type="entry name" value="OmpA-like"/>
    <property type="match status" value="1"/>
</dbReference>
<dbReference type="Gene3D" id="3.30.1330.60">
    <property type="entry name" value="OmpA-like domain"/>
    <property type="match status" value="1"/>
</dbReference>
<keyword evidence="1" id="KW-0472">Membrane</keyword>
<dbReference type="GO" id="GO:0016020">
    <property type="term" value="C:membrane"/>
    <property type="evidence" value="ECO:0007669"/>
    <property type="project" value="UniProtKB-UniRule"/>
</dbReference>
<dbReference type="InterPro" id="IPR006665">
    <property type="entry name" value="OmpA-like"/>
</dbReference>
<dbReference type="PRINTS" id="PR01023">
    <property type="entry name" value="NAFLGMOTY"/>
</dbReference>
<gene>
    <name evidence="3" type="ORF">THIOM_003169</name>
</gene>
<accession>A0A0A6P0F8</accession>
<dbReference type="EMBL" id="LUTY01001888">
    <property type="protein sequence ID" value="OAD21080.1"/>
    <property type="molecule type" value="Genomic_DNA"/>
</dbReference>
<protein>
    <submittedName>
        <fullName evidence="3">Protein containing Outer membrane protein, OmpA/MotB</fullName>
    </submittedName>
</protein>
<keyword evidence="4" id="KW-1185">Reference proteome</keyword>
<feature type="domain" description="OmpA-like" evidence="2">
    <location>
        <begin position="1"/>
        <end position="74"/>
    </location>
</feature>
<sequence>MFTGHADSSPQDNFKQKLSLERAVAVADYLVSQCPALTHDKLVIRGEADRKPVADNNTEVGRAKNRRVEIQIKR</sequence>
<dbReference type="PATRIC" id="fig|1003181.4.peg.4262"/>
<evidence type="ECO:0000313" key="3">
    <source>
        <dbReference type="EMBL" id="OAD21080.1"/>
    </source>
</evidence>
<reference evidence="3 4" key="1">
    <citation type="submission" date="2016-05" db="EMBL/GenBank/DDBJ databases">
        <title>Single-cell genome of chain-forming Candidatus Thiomargarita nelsonii and comparison to other large sulfur-oxidizing bacteria.</title>
        <authorList>
            <person name="Winkel M."/>
            <person name="Salman V."/>
            <person name="Woyke T."/>
            <person name="Schulz-Vogt H."/>
            <person name="Richter M."/>
            <person name="Flood B."/>
            <person name="Bailey J."/>
            <person name="Amann R."/>
            <person name="Mussmann M."/>
        </authorList>
    </citation>
    <scope>NUCLEOTIDE SEQUENCE [LARGE SCALE GENOMIC DNA]</scope>
    <source>
        <strain evidence="3 4">THI036</strain>
    </source>
</reference>
<dbReference type="PROSITE" id="PS51123">
    <property type="entry name" value="OMPA_2"/>
    <property type="match status" value="1"/>
</dbReference>
<dbReference type="Pfam" id="PF00691">
    <property type="entry name" value="OmpA"/>
    <property type="match status" value="1"/>
</dbReference>
<dbReference type="Proteomes" id="UP000076962">
    <property type="component" value="Unassembled WGS sequence"/>
</dbReference>
<dbReference type="PANTHER" id="PTHR30329">
    <property type="entry name" value="STATOR ELEMENT OF FLAGELLAR MOTOR COMPLEX"/>
    <property type="match status" value="1"/>
</dbReference>
<name>A0A0A6P0F8_9GAMM</name>
<evidence type="ECO:0000259" key="2">
    <source>
        <dbReference type="PROSITE" id="PS51123"/>
    </source>
</evidence>
<dbReference type="AlphaFoldDB" id="A0A0A6P0F8"/>
<evidence type="ECO:0000313" key="4">
    <source>
        <dbReference type="Proteomes" id="UP000076962"/>
    </source>
</evidence>
<dbReference type="CDD" id="cd07185">
    <property type="entry name" value="OmpA_C-like"/>
    <property type="match status" value="1"/>
</dbReference>
<evidence type="ECO:0000256" key="1">
    <source>
        <dbReference type="PROSITE-ProRule" id="PRU00473"/>
    </source>
</evidence>
<dbReference type="InterPro" id="IPR036737">
    <property type="entry name" value="OmpA-like_sf"/>
</dbReference>
<proteinExistence type="predicted"/>
<organism evidence="3 4">
    <name type="scientific">Candidatus Thiomargarita nelsonii</name>
    <dbReference type="NCBI Taxonomy" id="1003181"/>
    <lineage>
        <taxon>Bacteria</taxon>
        <taxon>Pseudomonadati</taxon>
        <taxon>Pseudomonadota</taxon>
        <taxon>Gammaproteobacteria</taxon>
        <taxon>Thiotrichales</taxon>
        <taxon>Thiotrichaceae</taxon>
        <taxon>Thiomargarita</taxon>
    </lineage>
</organism>
<dbReference type="PANTHER" id="PTHR30329:SF21">
    <property type="entry name" value="LIPOPROTEIN YIAD-RELATED"/>
    <property type="match status" value="1"/>
</dbReference>
<comment type="caution">
    <text evidence="3">The sequence shown here is derived from an EMBL/GenBank/DDBJ whole genome shotgun (WGS) entry which is preliminary data.</text>
</comment>